<evidence type="ECO:0000256" key="1">
    <source>
        <dbReference type="ARBA" id="ARBA00001946"/>
    </source>
</evidence>
<comment type="cofactor">
    <cofactor evidence="1">
        <name>Mg(2+)</name>
        <dbReference type="ChEBI" id="CHEBI:18420"/>
    </cofactor>
</comment>
<proteinExistence type="inferred from homology"/>
<evidence type="ECO:0000313" key="7">
    <source>
        <dbReference type="EMBL" id="GAA5150002.1"/>
    </source>
</evidence>
<evidence type="ECO:0000256" key="2">
    <source>
        <dbReference type="ARBA" id="ARBA00005582"/>
    </source>
</evidence>
<organism evidence="7 8">
    <name type="scientific">Nocardioides marinquilinus</name>
    <dbReference type="NCBI Taxonomy" id="1210400"/>
    <lineage>
        <taxon>Bacteria</taxon>
        <taxon>Bacillati</taxon>
        <taxon>Actinomycetota</taxon>
        <taxon>Actinomycetes</taxon>
        <taxon>Propionibacteriales</taxon>
        <taxon>Nocardioidaceae</taxon>
        <taxon>Nocardioides</taxon>
    </lineage>
</organism>
<keyword evidence="3 5" id="KW-0378">Hydrolase</keyword>
<evidence type="ECO:0000256" key="3">
    <source>
        <dbReference type="ARBA" id="ARBA00022801"/>
    </source>
</evidence>
<dbReference type="InterPro" id="IPR020084">
    <property type="entry name" value="NUDIX_hydrolase_CS"/>
</dbReference>
<keyword evidence="8" id="KW-1185">Reference proteome</keyword>
<dbReference type="SUPFAM" id="SSF55811">
    <property type="entry name" value="Nudix"/>
    <property type="match status" value="1"/>
</dbReference>
<dbReference type="Pfam" id="PF00293">
    <property type="entry name" value="NUDIX"/>
    <property type="match status" value="1"/>
</dbReference>
<evidence type="ECO:0000256" key="4">
    <source>
        <dbReference type="ARBA" id="ARBA00022842"/>
    </source>
</evidence>
<gene>
    <name evidence="7" type="ORF">GCM10023340_26220</name>
</gene>
<reference evidence="8" key="1">
    <citation type="journal article" date="2019" name="Int. J. Syst. Evol. Microbiol.">
        <title>The Global Catalogue of Microorganisms (GCM) 10K type strain sequencing project: providing services to taxonomists for standard genome sequencing and annotation.</title>
        <authorList>
            <consortium name="The Broad Institute Genomics Platform"/>
            <consortium name="The Broad Institute Genome Sequencing Center for Infectious Disease"/>
            <person name="Wu L."/>
            <person name="Ma J."/>
        </authorList>
    </citation>
    <scope>NUCLEOTIDE SEQUENCE [LARGE SCALE GENOMIC DNA]</scope>
    <source>
        <strain evidence="8">JCM 18459</strain>
    </source>
</reference>
<dbReference type="Proteomes" id="UP001500221">
    <property type="component" value="Unassembled WGS sequence"/>
</dbReference>
<evidence type="ECO:0000259" key="6">
    <source>
        <dbReference type="PROSITE" id="PS51462"/>
    </source>
</evidence>
<name>A0ABP9PS14_9ACTN</name>
<comment type="caution">
    <text evidence="7">The sequence shown here is derived from an EMBL/GenBank/DDBJ whole genome shotgun (WGS) entry which is preliminary data.</text>
</comment>
<keyword evidence="4" id="KW-0460">Magnesium</keyword>
<accession>A0ABP9PS14</accession>
<dbReference type="PROSITE" id="PS51462">
    <property type="entry name" value="NUDIX"/>
    <property type="match status" value="1"/>
</dbReference>
<dbReference type="InterPro" id="IPR020476">
    <property type="entry name" value="Nudix_hydrolase"/>
</dbReference>
<dbReference type="InterPro" id="IPR000086">
    <property type="entry name" value="NUDIX_hydrolase_dom"/>
</dbReference>
<dbReference type="EMBL" id="BAABKG010000003">
    <property type="protein sequence ID" value="GAA5150002.1"/>
    <property type="molecule type" value="Genomic_DNA"/>
</dbReference>
<dbReference type="PANTHER" id="PTHR43046">
    <property type="entry name" value="GDP-MANNOSE MANNOSYL HYDROLASE"/>
    <property type="match status" value="1"/>
</dbReference>
<evidence type="ECO:0000256" key="5">
    <source>
        <dbReference type="RuleBase" id="RU003476"/>
    </source>
</evidence>
<dbReference type="PRINTS" id="PR00502">
    <property type="entry name" value="NUDIXFAMILY"/>
</dbReference>
<dbReference type="Gene3D" id="3.90.79.10">
    <property type="entry name" value="Nucleoside Triphosphate Pyrophosphohydrolase"/>
    <property type="match status" value="1"/>
</dbReference>
<comment type="similarity">
    <text evidence="2 5">Belongs to the Nudix hydrolase family.</text>
</comment>
<dbReference type="InterPro" id="IPR015797">
    <property type="entry name" value="NUDIX_hydrolase-like_dom_sf"/>
</dbReference>
<protein>
    <recommendedName>
        <fullName evidence="6">Nudix hydrolase domain-containing protein</fullName>
    </recommendedName>
</protein>
<sequence length="185" mass="20189">MQADRRLHQLGHGARLRSLRVQAPRLRPSARALLLDADDRLLLARHDLTERHLGRVVWAPPGGGIEPGETPLDAVVRELAEEVGVHVAPDVPVHVWHQEVVSPTYAAGWDGAVLDFFVVRWDADAVPLGTTEALLADEGITDFRWWTADEVAAVDDDGLLRPRHLPALLPALLAGGYDVSGPIDI</sequence>
<dbReference type="PROSITE" id="PS00893">
    <property type="entry name" value="NUDIX_BOX"/>
    <property type="match status" value="1"/>
</dbReference>
<dbReference type="PANTHER" id="PTHR43046:SF12">
    <property type="entry name" value="GDP-MANNOSE MANNOSYL HYDROLASE"/>
    <property type="match status" value="1"/>
</dbReference>
<evidence type="ECO:0000313" key="8">
    <source>
        <dbReference type="Proteomes" id="UP001500221"/>
    </source>
</evidence>
<feature type="domain" description="Nudix hydrolase" evidence="6">
    <location>
        <begin position="25"/>
        <end position="173"/>
    </location>
</feature>